<dbReference type="Proteomes" id="UP001176961">
    <property type="component" value="Unassembled WGS sequence"/>
</dbReference>
<reference evidence="2" key="1">
    <citation type="submission" date="2023-07" db="EMBL/GenBank/DDBJ databases">
        <authorList>
            <consortium name="CYATHOMIX"/>
        </authorList>
    </citation>
    <scope>NUCLEOTIDE SEQUENCE</scope>
    <source>
        <strain evidence="2">N/A</strain>
    </source>
</reference>
<evidence type="ECO:0000313" key="3">
    <source>
        <dbReference type="Proteomes" id="UP001176961"/>
    </source>
</evidence>
<name>A0AA36H0Y9_CYLNA</name>
<feature type="region of interest" description="Disordered" evidence="1">
    <location>
        <begin position="1"/>
        <end position="31"/>
    </location>
</feature>
<evidence type="ECO:0000313" key="2">
    <source>
        <dbReference type="EMBL" id="CAJ0601628.1"/>
    </source>
</evidence>
<accession>A0AA36H0Y9</accession>
<comment type="caution">
    <text evidence="2">The sequence shown here is derived from an EMBL/GenBank/DDBJ whole genome shotgun (WGS) entry which is preliminary data.</text>
</comment>
<dbReference type="AlphaFoldDB" id="A0AA36H0Y9"/>
<gene>
    <name evidence="2" type="ORF">CYNAS_LOCUS13611</name>
</gene>
<proteinExistence type="predicted"/>
<sequence>MPARSHLDSSSPKAATRAPKKMKVTGSAHDNLTVSKPDVETVDFEDLFVEKLVIALRNRMPKDAEIEKRERSIVLAGLPKTPMDRQLLERKQQLEKSHMC</sequence>
<organism evidence="2 3">
    <name type="scientific">Cylicocyclus nassatus</name>
    <name type="common">Nematode worm</name>
    <dbReference type="NCBI Taxonomy" id="53992"/>
    <lineage>
        <taxon>Eukaryota</taxon>
        <taxon>Metazoa</taxon>
        <taxon>Ecdysozoa</taxon>
        <taxon>Nematoda</taxon>
        <taxon>Chromadorea</taxon>
        <taxon>Rhabditida</taxon>
        <taxon>Rhabditina</taxon>
        <taxon>Rhabditomorpha</taxon>
        <taxon>Strongyloidea</taxon>
        <taxon>Strongylidae</taxon>
        <taxon>Cylicocyclus</taxon>
    </lineage>
</organism>
<keyword evidence="3" id="KW-1185">Reference proteome</keyword>
<protein>
    <submittedName>
        <fullName evidence="2">Uncharacterized protein</fullName>
    </submittedName>
</protein>
<dbReference type="EMBL" id="CATQJL010000305">
    <property type="protein sequence ID" value="CAJ0601628.1"/>
    <property type="molecule type" value="Genomic_DNA"/>
</dbReference>
<evidence type="ECO:0000256" key="1">
    <source>
        <dbReference type="SAM" id="MobiDB-lite"/>
    </source>
</evidence>